<gene>
    <name evidence="1" type="ORF">BTJ39_19290</name>
</gene>
<evidence type="ECO:0000313" key="2">
    <source>
        <dbReference type="Proteomes" id="UP000190667"/>
    </source>
</evidence>
<dbReference type="RefSeq" id="WP_078004349.1">
    <property type="nucleotide sequence ID" value="NZ_MRUL01000018.1"/>
</dbReference>
<dbReference type="Proteomes" id="UP000190667">
    <property type="component" value="Unassembled WGS sequence"/>
</dbReference>
<dbReference type="SUPFAM" id="SSF56235">
    <property type="entry name" value="N-terminal nucleophile aminohydrolases (Ntn hydrolases)"/>
    <property type="match status" value="1"/>
</dbReference>
<dbReference type="InterPro" id="IPR010430">
    <property type="entry name" value="DUF1028"/>
</dbReference>
<name>A0A1S8YFV6_9GAMM</name>
<dbReference type="OrthoDB" id="9790012at2"/>
<proteinExistence type="predicted"/>
<organism evidence="1 2">
    <name type="scientific">Izhakiella australiensis</name>
    <dbReference type="NCBI Taxonomy" id="1926881"/>
    <lineage>
        <taxon>Bacteria</taxon>
        <taxon>Pseudomonadati</taxon>
        <taxon>Pseudomonadota</taxon>
        <taxon>Gammaproteobacteria</taxon>
        <taxon>Enterobacterales</taxon>
        <taxon>Erwiniaceae</taxon>
        <taxon>Izhakiella</taxon>
    </lineage>
</organism>
<dbReference type="AlphaFoldDB" id="A0A1S8YFV6"/>
<dbReference type="PANTHER" id="PTHR39328:SF1">
    <property type="entry name" value="BLL2871 PROTEIN"/>
    <property type="match status" value="1"/>
</dbReference>
<protein>
    <submittedName>
        <fullName evidence="1">Fimbrial assembly protein FimA</fullName>
    </submittedName>
</protein>
<dbReference type="EMBL" id="MRUL01000018">
    <property type="protein sequence ID" value="OON37964.1"/>
    <property type="molecule type" value="Genomic_DNA"/>
</dbReference>
<accession>A0A1S8YFV6</accession>
<keyword evidence="2" id="KW-1185">Reference proteome</keyword>
<sequence>MTFSVTARCAETGQLGIALSSSSIAVGSRCPWLLAGVGAVSSQNITLPALGQITLAHLEGGSLPEAALCKALAEDNFSQYRQVTVIDASGRTASFSGEKTLGTHHVAEGRDCIAAGNMLASREVVSAMVATFERSEGELAARLVAALQAGLQAGGEAGPVHSAAVKVVDDYSWPVVDLRIDWSETDPIGELETLWQAWEPQMQAYLVRALDPREAPGYGVPGDE</sequence>
<comment type="caution">
    <text evidence="1">The sequence shown here is derived from an EMBL/GenBank/DDBJ whole genome shotgun (WGS) entry which is preliminary data.</text>
</comment>
<dbReference type="PANTHER" id="PTHR39328">
    <property type="entry name" value="BLL2871 PROTEIN"/>
    <property type="match status" value="1"/>
</dbReference>
<dbReference type="STRING" id="1926881.BTJ39_19290"/>
<dbReference type="InterPro" id="IPR029055">
    <property type="entry name" value="Ntn_hydrolases_N"/>
</dbReference>
<evidence type="ECO:0000313" key="1">
    <source>
        <dbReference type="EMBL" id="OON37964.1"/>
    </source>
</evidence>
<dbReference type="Pfam" id="PF06267">
    <property type="entry name" value="DUF1028"/>
    <property type="match status" value="1"/>
</dbReference>
<reference evidence="1 2" key="1">
    <citation type="submission" date="2016-12" db="EMBL/GenBank/DDBJ databases">
        <title>Izhakiella australiana sp. nov. of genus Izhakiella isolated from Australian desert.</title>
        <authorList>
            <person name="Ji M."/>
        </authorList>
    </citation>
    <scope>NUCLEOTIDE SEQUENCE [LARGE SCALE GENOMIC DNA]</scope>
    <source>
        <strain evidence="1 2">D4N98</strain>
    </source>
</reference>
<dbReference type="Gene3D" id="3.60.20.10">
    <property type="entry name" value="Glutamine Phosphoribosylpyrophosphate, subunit 1, domain 1"/>
    <property type="match status" value="1"/>
</dbReference>